<evidence type="ECO:0000313" key="2">
    <source>
        <dbReference type="EMBL" id="KAG5267856.1"/>
    </source>
</evidence>
<organism evidence="2 3">
    <name type="scientific">Alosa alosa</name>
    <name type="common">allis shad</name>
    <dbReference type="NCBI Taxonomy" id="278164"/>
    <lineage>
        <taxon>Eukaryota</taxon>
        <taxon>Metazoa</taxon>
        <taxon>Chordata</taxon>
        <taxon>Craniata</taxon>
        <taxon>Vertebrata</taxon>
        <taxon>Euteleostomi</taxon>
        <taxon>Actinopterygii</taxon>
        <taxon>Neopterygii</taxon>
        <taxon>Teleostei</taxon>
        <taxon>Clupei</taxon>
        <taxon>Clupeiformes</taxon>
        <taxon>Clupeoidei</taxon>
        <taxon>Clupeidae</taxon>
        <taxon>Alosa</taxon>
    </lineage>
</organism>
<keyword evidence="1" id="KW-1133">Transmembrane helix</keyword>
<name>A0AAV6G1P6_9TELE</name>
<reference evidence="2 3" key="1">
    <citation type="submission" date="2020-10" db="EMBL/GenBank/DDBJ databases">
        <title>Chromosome-scale genome assembly of the Allis shad, Alosa alosa.</title>
        <authorList>
            <person name="Margot Z."/>
            <person name="Christophe K."/>
            <person name="Cabau C."/>
            <person name="Louis A."/>
            <person name="Berthelot C."/>
            <person name="Parey E."/>
            <person name="Roest Crollius H."/>
            <person name="Montfort J."/>
            <person name="Robinson-Rechavi M."/>
            <person name="Bucao C."/>
            <person name="Bouchez O."/>
            <person name="Gislard M."/>
            <person name="Lluch J."/>
            <person name="Milhes M."/>
            <person name="Lampietro C."/>
            <person name="Lopez Roques C."/>
            <person name="Donnadieu C."/>
            <person name="Braasch I."/>
            <person name="Desvignes T."/>
            <person name="Postlethwait J."/>
            <person name="Bobe J."/>
            <person name="Guiguen Y."/>
        </authorList>
    </citation>
    <scope>NUCLEOTIDE SEQUENCE [LARGE SCALE GENOMIC DNA]</scope>
    <source>
        <strain evidence="2">M-15738</strain>
        <tissue evidence="2">Blood</tissue>
    </source>
</reference>
<feature type="transmembrane region" description="Helical" evidence="1">
    <location>
        <begin position="39"/>
        <end position="63"/>
    </location>
</feature>
<evidence type="ECO:0000256" key="1">
    <source>
        <dbReference type="SAM" id="Phobius"/>
    </source>
</evidence>
<proteinExistence type="predicted"/>
<dbReference type="Proteomes" id="UP000823561">
    <property type="component" value="Chromosome 17"/>
</dbReference>
<dbReference type="AlphaFoldDB" id="A0AAV6G1P6"/>
<feature type="transmembrane region" description="Helical" evidence="1">
    <location>
        <begin position="75"/>
        <end position="97"/>
    </location>
</feature>
<gene>
    <name evidence="2" type="ORF">AALO_G00226660</name>
</gene>
<accession>A0AAV6G1P6</accession>
<feature type="transmembrane region" description="Helical" evidence="1">
    <location>
        <begin position="9"/>
        <end position="27"/>
    </location>
</feature>
<sequence>MLSKVSAPIIKADAFLIVVIVVIERLLEKEFNCPCNQNNAFFCNVLVACSSLIFVSLTVLIQIPHYKKLQKCCDCSLFNCLFGICLSALISVFSWYITWYFDGHYYVCKMSTWDGVWTKLGTIPSQMVQAFRWQRDLHRIAKNDVCNVGP</sequence>
<comment type="caution">
    <text evidence="2">The sequence shown here is derived from an EMBL/GenBank/DDBJ whole genome shotgun (WGS) entry which is preliminary data.</text>
</comment>
<keyword evidence="1" id="KW-0812">Transmembrane</keyword>
<protein>
    <submittedName>
        <fullName evidence="2">Uncharacterized protein</fullName>
    </submittedName>
</protein>
<evidence type="ECO:0000313" key="3">
    <source>
        <dbReference type="Proteomes" id="UP000823561"/>
    </source>
</evidence>
<keyword evidence="1" id="KW-0472">Membrane</keyword>
<dbReference type="EMBL" id="JADWDJ010000017">
    <property type="protein sequence ID" value="KAG5267856.1"/>
    <property type="molecule type" value="Genomic_DNA"/>
</dbReference>
<keyword evidence="3" id="KW-1185">Reference proteome</keyword>